<comment type="caution">
    <text evidence="1">The sequence shown here is derived from an EMBL/GenBank/DDBJ whole genome shotgun (WGS) entry which is preliminary data.</text>
</comment>
<protein>
    <submittedName>
        <fullName evidence="1">Uncharacterized protein</fullName>
    </submittedName>
</protein>
<keyword evidence="2" id="KW-1185">Reference proteome</keyword>
<evidence type="ECO:0000313" key="1">
    <source>
        <dbReference type="EMBL" id="MBE9189802.1"/>
    </source>
</evidence>
<accession>A0ABR9UNE2</accession>
<organism evidence="1 2">
    <name type="scientific">Gloeocapsopsis crepidinum LEGE 06123</name>
    <dbReference type="NCBI Taxonomy" id="588587"/>
    <lineage>
        <taxon>Bacteria</taxon>
        <taxon>Bacillati</taxon>
        <taxon>Cyanobacteriota</taxon>
        <taxon>Cyanophyceae</taxon>
        <taxon>Oscillatoriophycideae</taxon>
        <taxon>Chroococcales</taxon>
        <taxon>Chroococcaceae</taxon>
        <taxon>Gloeocapsopsis</taxon>
    </lineage>
</organism>
<dbReference type="Proteomes" id="UP000651156">
    <property type="component" value="Unassembled WGS sequence"/>
</dbReference>
<proteinExistence type="predicted"/>
<gene>
    <name evidence="1" type="ORF">IQ230_05385</name>
</gene>
<sequence length="269" mass="29891">MLLMPSTGVTLIQSASAQSLEAIASRSLKSIPLEQQTGDQPSVSIDPLNSPYPVPWNWVMKTYEDVSAREGSGVRYYRSHSLLSPDGEYAAYSRIQMQVQPELYRSQVSSVMFLENLRTGQLQEVKASSPLALHLMTQGKAATPGVISILSPIGWSKSSDRLLARQFEGFFSTSDVSDYAVVWHRYQNRTTTLAPAQVFNNHAMSILLGWSQTDPSQVVFRVGELGDEQWQMWTVAENGQTSLATSVEQPVVFGLRQMQLWAGEQIASR</sequence>
<dbReference type="EMBL" id="JADEWN010000009">
    <property type="protein sequence ID" value="MBE9189802.1"/>
    <property type="molecule type" value="Genomic_DNA"/>
</dbReference>
<evidence type="ECO:0000313" key="2">
    <source>
        <dbReference type="Proteomes" id="UP000651156"/>
    </source>
</evidence>
<reference evidence="1 2" key="1">
    <citation type="submission" date="2020-10" db="EMBL/GenBank/DDBJ databases">
        <authorList>
            <person name="Castelo-Branco R."/>
            <person name="Eusebio N."/>
            <person name="Adriana R."/>
            <person name="Vieira A."/>
            <person name="Brugerolle De Fraissinette N."/>
            <person name="Rezende De Castro R."/>
            <person name="Schneider M.P."/>
            <person name="Vasconcelos V."/>
            <person name="Leao P.N."/>
        </authorList>
    </citation>
    <scope>NUCLEOTIDE SEQUENCE [LARGE SCALE GENOMIC DNA]</scope>
    <source>
        <strain evidence="1 2">LEGE 06123</strain>
    </source>
</reference>
<name>A0ABR9UNE2_9CHRO</name>